<sequence length="480" mass="54610">MTMGIAWTKTLGKCEYMSDWCNCSRDRNIKEHDFTRYPQLIKVLDLFVLWTTMKSQHEDIGQLKAQCISKSLNELNPEVKGSFIAKDASKLIKTEPEIFKQFSLIIVSELSEYDLLALAEIAWNENIPLVTVRTYGFLGFMHLVFPEHTVIETHPESSIDLRLDCPWSELIEYAEKFKMNADDSMVLTHTPFPVILLKAAKIWKQNHASYPSTKDERISFQQAIKDLLPNVAADEENLKEAESNCSRLFRGTLALKLFMENEGKNHLPLPGNVPDMKADTESYVQLQRLYHNKAEADKQCLKNYVVTLCSNLKRRMIDSEIIDIFCKNAAFLKVLGTNSLKSHFNSSPDEQFSSYGIMIENACKNGDNQLYYLVLRTADRFKTLHGRYPGTVDENFESDLVAFEALFDTFLKEVGILDANYHAKVKEIVYAGARELPSVAALLGGIASQEVIKLITHQYLPVDNCYIFDGVTSTSTSFKL</sequence>
<evidence type="ECO:0000259" key="5">
    <source>
        <dbReference type="Pfam" id="PF00899"/>
    </source>
</evidence>
<reference evidence="6" key="1">
    <citation type="submission" date="2020-05" db="EMBL/GenBank/DDBJ databases">
        <title>Phylogenomic resolution of chytrid fungi.</title>
        <authorList>
            <person name="Stajich J.E."/>
            <person name="Amses K."/>
            <person name="Simmons R."/>
            <person name="Seto K."/>
            <person name="Myers J."/>
            <person name="Bonds A."/>
            <person name="Quandt C.A."/>
            <person name="Barry K."/>
            <person name="Liu P."/>
            <person name="Grigoriev I."/>
            <person name="Longcore J.E."/>
            <person name="James T.Y."/>
        </authorList>
    </citation>
    <scope>NUCLEOTIDE SEQUENCE</scope>
    <source>
        <strain evidence="6">PLAUS21</strain>
    </source>
</reference>
<dbReference type="InterPro" id="IPR000594">
    <property type="entry name" value="ThiF_NAD_FAD-bd"/>
</dbReference>
<dbReference type="GO" id="GO:0019781">
    <property type="term" value="F:NEDD8 activating enzyme activity"/>
    <property type="evidence" value="ECO:0007669"/>
    <property type="project" value="UniProtKB-UniRule"/>
</dbReference>
<dbReference type="SUPFAM" id="SSF69572">
    <property type="entry name" value="Activating enzymes of the ubiquitin-like proteins"/>
    <property type="match status" value="1"/>
</dbReference>
<organism evidence="6 7">
    <name type="scientific">Boothiomyces macroporosus</name>
    <dbReference type="NCBI Taxonomy" id="261099"/>
    <lineage>
        <taxon>Eukaryota</taxon>
        <taxon>Fungi</taxon>
        <taxon>Fungi incertae sedis</taxon>
        <taxon>Chytridiomycota</taxon>
        <taxon>Chytridiomycota incertae sedis</taxon>
        <taxon>Chytridiomycetes</taxon>
        <taxon>Rhizophydiales</taxon>
        <taxon>Terramycetaceae</taxon>
        <taxon>Boothiomyces</taxon>
    </lineage>
</organism>
<proteinExistence type="inferred from homology"/>
<protein>
    <recommendedName>
        <fullName evidence="4">NEDD8-activating enzyme E1 regulatory subunit</fullName>
    </recommendedName>
</protein>
<evidence type="ECO:0000313" key="6">
    <source>
        <dbReference type="EMBL" id="KAJ3259839.1"/>
    </source>
</evidence>
<dbReference type="InterPro" id="IPR045886">
    <property type="entry name" value="ThiF/MoeB/HesA"/>
</dbReference>
<dbReference type="EMBL" id="JADGKB010000015">
    <property type="protein sequence ID" value="KAJ3259839.1"/>
    <property type="molecule type" value="Genomic_DNA"/>
</dbReference>
<feature type="domain" description="THIF-type NAD/FAD binding fold" evidence="5">
    <location>
        <begin position="57"/>
        <end position="479"/>
    </location>
</feature>
<keyword evidence="3 4" id="KW-0833">Ubl conjugation pathway</keyword>
<evidence type="ECO:0000256" key="2">
    <source>
        <dbReference type="ARBA" id="ARBA00006868"/>
    </source>
</evidence>
<evidence type="ECO:0000256" key="1">
    <source>
        <dbReference type="ARBA" id="ARBA00005032"/>
    </source>
</evidence>
<comment type="function">
    <text evidence="4">Regulatory subunit of the dimeric UBA3-ULA1 E1 enzyme.</text>
</comment>
<dbReference type="PANTHER" id="PTHR10953:SF29">
    <property type="entry name" value="NEDD8-ACTIVATING ENZYME E1 REGULATORY SUBUNIT"/>
    <property type="match status" value="1"/>
</dbReference>
<dbReference type="PANTHER" id="PTHR10953">
    <property type="entry name" value="UBIQUITIN-ACTIVATING ENZYME E1"/>
    <property type="match status" value="1"/>
</dbReference>
<dbReference type="InterPro" id="IPR035985">
    <property type="entry name" value="Ubiquitin-activating_enz"/>
</dbReference>
<comment type="similarity">
    <text evidence="2 4">Belongs to the ubiquitin-activating E1 family. ULA1 subfamily.</text>
</comment>
<dbReference type="InterPro" id="IPR030667">
    <property type="entry name" value="APP-BP1"/>
</dbReference>
<dbReference type="GO" id="GO:0045116">
    <property type="term" value="P:protein neddylation"/>
    <property type="evidence" value="ECO:0007669"/>
    <property type="project" value="UniProtKB-UniRule"/>
</dbReference>
<dbReference type="Pfam" id="PF00899">
    <property type="entry name" value="ThiF"/>
    <property type="match status" value="1"/>
</dbReference>
<dbReference type="Gene3D" id="3.40.50.720">
    <property type="entry name" value="NAD(P)-binding Rossmann-like Domain"/>
    <property type="match status" value="2"/>
</dbReference>
<dbReference type="Proteomes" id="UP001210925">
    <property type="component" value="Unassembled WGS sequence"/>
</dbReference>
<dbReference type="GO" id="GO:0005737">
    <property type="term" value="C:cytoplasm"/>
    <property type="evidence" value="ECO:0007669"/>
    <property type="project" value="TreeGrafter"/>
</dbReference>
<accession>A0AAD5ULS7</accession>
<evidence type="ECO:0000313" key="7">
    <source>
        <dbReference type="Proteomes" id="UP001210925"/>
    </source>
</evidence>
<comment type="pathway">
    <text evidence="1 4">Protein modification; protein neddylation.</text>
</comment>
<name>A0AAD5ULS7_9FUNG</name>
<gene>
    <name evidence="6" type="primary">NAE1</name>
    <name evidence="6" type="ORF">HK103_001730</name>
</gene>
<evidence type="ECO:0000256" key="4">
    <source>
        <dbReference type="PIRNR" id="PIRNR039099"/>
    </source>
</evidence>
<evidence type="ECO:0000256" key="3">
    <source>
        <dbReference type="ARBA" id="ARBA00022786"/>
    </source>
</evidence>
<comment type="caution">
    <text evidence="6">The sequence shown here is derived from an EMBL/GenBank/DDBJ whole genome shotgun (WGS) entry which is preliminary data.</text>
</comment>
<dbReference type="AlphaFoldDB" id="A0AAD5ULS7"/>
<dbReference type="PIRSF" id="PIRSF039099">
    <property type="entry name" value="APP-BP1"/>
    <property type="match status" value="1"/>
</dbReference>
<keyword evidence="7" id="KW-1185">Reference proteome</keyword>